<sequence length="306" mass="33323">MTHRKQERMFNQFKLHGTLLAALLLAGTACNKSTPVLDGNTNPAGDPAAIAPEAAATGQLVRTSLGGNGLVQQISYNGKKQPLVILQYAGNFLTTKDSVVYDAGGKLLKVLSYAPDFFTKGKFTLAGNTTFEWDNNGRISRKITRDQETGSLEEDNRYTYDATGKVATITTSTNPEISKLVTVATLTYENKNVKKIVHASGTDVLSHISVTGFDNHPSYITHPLLPYLLELTDYEAFGEQNAVETRNVQYVNLGSKRDSIVTVTKNAYQYNAASRPVKVAFTSTIYSTGNQKPVTSNGTAEYTYGK</sequence>
<reference evidence="1" key="1">
    <citation type="submission" date="2020-05" db="EMBL/GenBank/DDBJ databases">
        <title>Chitinophaga laudate sp. nov., isolated from a tropical peat swamp.</title>
        <authorList>
            <person name="Goh C.B.S."/>
            <person name="Lee M.S."/>
            <person name="Parimannan S."/>
            <person name="Pasbakhsh P."/>
            <person name="Yule C.M."/>
            <person name="Rajandas H."/>
            <person name="Loke S."/>
            <person name="Croft L."/>
            <person name="Tan J.B.L."/>
        </authorList>
    </citation>
    <scope>NUCLEOTIDE SEQUENCE</scope>
    <source>
        <strain evidence="1">Mgbs1</strain>
    </source>
</reference>
<dbReference type="PROSITE" id="PS51257">
    <property type="entry name" value="PROKAR_LIPOPROTEIN"/>
    <property type="match status" value="1"/>
</dbReference>
<evidence type="ECO:0000313" key="1">
    <source>
        <dbReference type="EMBL" id="NSL86277.1"/>
    </source>
</evidence>
<proteinExistence type="predicted"/>
<keyword evidence="2" id="KW-1185">Reference proteome</keyword>
<organism evidence="1 2">
    <name type="scientific">Chitinophaga solisilvae</name>
    <dbReference type="NCBI Taxonomy" id="1233460"/>
    <lineage>
        <taxon>Bacteria</taxon>
        <taxon>Pseudomonadati</taxon>
        <taxon>Bacteroidota</taxon>
        <taxon>Chitinophagia</taxon>
        <taxon>Chitinophagales</taxon>
        <taxon>Chitinophagaceae</taxon>
        <taxon>Chitinophaga</taxon>
    </lineage>
</organism>
<dbReference type="Proteomes" id="UP000281028">
    <property type="component" value="Unassembled WGS sequence"/>
</dbReference>
<gene>
    <name evidence="1" type="ORF">ECE50_005525</name>
</gene>
<evidence type="ECO:0000313" key="2">
    <source>
        <dbReference type="Proteomes" id="UP000281028"/>
    </source>
</evidence>
<dbReference type="Gene3D" id="2.180.10.10">
    <property type="entry name" value="RHS repeat-associated core"/>
    <property type="match status" value="1"/>
</dbReference>
<dbReference type="OrthoDB" id="646069at2"/>
<dbReference type="EMBL" id="RIAR02000001">
    <property type="protein sequence ID" value="NSL86277.1"/>
    <property type="molecule type" value="Genomic_DNA"/>
</dbReference>
<dbReference type="AlphaFoldDB" id="A0A433WLA7"/>
<accession>A0A433WLA7</accession>
<name>A0A433WLA7_9BACT</name>
<protein>
    <submittedName>
        <fullName evidence="1">Uncharacterized protein</fullName>
    </submittedName>
</protein>
<comment type="caution">
    <text evidence="1">The sequence shown here is derived from an EMBL/GenBank/DDBJ whole genome shotgun (WGS) entry which is preliminary data.</text>
</comment>